<feature type="domain" description="DUF5672" evidence="1">
    <location>
        <begin position="56"/>
        <end position="229"/>
    </location>
</feature>
<evidence type="ECO:0000259" key="1">
    <source>
        <dbReference type="Pfam" id="PF18922"/>
    </source>
</evidence>
<dbReference type="OrthoDB" id="7391526at2"/>
<evidence type="ECO:0000313" key="3">
    <source>
        <dbReference type="Proteomes" id="UP000306402"/>
    </source>
</evidence>
<sequence length="251" mass="29619">MKELVSVLIPILDPQINPTEEKLLHHCLETLEKYPLIFVTFEGADLSIVREHNEDIDVIYFPKKYFESRDTLSQLFLLEDFYEHFNWSEFLLIHELNSWIIRDELHYWCKQGYDYLRADPFFGGSRNVGENPFARLGGLKEEEKRLIGQGYTDNGLYLCRIEQMTKTLKNKRKEAHQYRHGNLPKADAVFWDLEANRFWPNLRKPTAIVRQYFAQNAHNLDQSKNLPFAITGISRANIQSLSYFKTLPEAE</sequence>
<dbReference type="InterPro" id="IPR043729">
    <property type="entry name" value="DUF5672"/>
</dbReference>
<gene>
    <name evidence="2" type="ORF">FEN17_21595</name>
</gene>
<dbReference type="Pfam" id="PF18922">
    <property type="entry name" value="DUF5672"/>
    <property type="match status" value="1"/>
</dbReference>
<dbReference type="AlphaFoldDB" id="A0A5R9KSB7"/>
<keyword evidence="3" id="KW-1185">Reference proteome</keyword>
<proteinExistence type="predicted"/>
<dbReference type="RefSeq" id="WP_138367463.1">
    <property type="nucleotide sequence ID" value="NZ_VCEJ01000005.1"/>
</dbReference>
<evidence type="ECO:0000313" key="2">
    <source>
        <dbReference type="EMBL" id="TLU99172.1"/>
    </source>
</evidence>
<accession>A0A5R9KSB7</accession>
<protein>
    <recommendedName>
        <fullName evidence="1">DUF5672 domain-containing protein</fullName>
    </recommendedName>
</protein>
<dbReference type="Proteomes" id="UP000306402">
    <property type="component" value="Unassembled WGS sequence"/>
</dbReference>
<name>A0A5R9KSB7_9BACT</name>
<dbReference type="EMBL" id="VCEJ01000005">
    <property type="protein sequence ID" value="TLU99172.1"/>
    <property type="molecule type" value="Genomic_DNA"/>
</dbReference>
<comment type="caution">
    <text evidence="2">The sequence shown here is derived from an EMBL/GenBank/DDBJ whole genome shotgun (WGS) entry which is preliminary data.</text>
</comment>
<organism evidence="2 3">
    <name type="scientific">Dyadobacter luticola</name>
    <dbReference type="NCBI Taxonomy" id="1979387"/>
    <lineage>
        <taxon>Bacteria</taxon>
        <taxon>Pseudomonadati</taxon>
        <taxon>Bacteroidota</taxon>
        <taxon>Cytophagia</taxon>
        <taxon>Cytophagales</taxon>
        <taxon>Spirosomataceae</taxon>
        <taxon>Dyadobacter</taxon>
    </lineage>
</organism>
<reference evidence="2 3" key="1">
    <citation type="submission" date="2019-05" db="EMBL/GenBank/DDBJ databases">
        <authorList>
            <person name="Qu J.-H."/>
        </authorList>
    </citation>
    <scope>NUCLEOTIDE SEQUENCE [LARGE SCALE GENOMIC DNA]</scope>
    <source>
        <strain evidence="2 3">T17</strain>
    </source>
</reference>